<sequence>MFNNLHTLWGSILAQNLAPPKPYTIYAPETKTTDPIEKTHKKNVGFTKRQKEWKLNSLTS</sequence>
<dbReference type="AlphaFoldDB" id="A0A060RAA7"/>
<proteinExistence type="predicted"/>
<evidence type="ECO:0000313" key="2">
    <source>
        <dbReference type="Proteomes" id="UP000027616"/>
    </source>
</evidence>
<dbReference type="STRING" id="1433126.BN938_2452"/>
<gene>
    <name evidence="1" type="ORF">BN938_2452</name>
</gene>
<organism evidence="1 2">
    <name type="scientific">Mucinivorans hirudinis</name>
    <dbReference type="NCBI Taxonomy" id="1433126"/>
    <lineage>
        <taxon>Bacteria</taxon>
        <taxon>Pseudomonadati</taxon>
        <taxon>Bacteroidota</taxon>
        <taxon>Bacteroidia</taxon>
        <taxon>Bacteroidales</taxon>
        <taxon>Rikenellaceae</taxon>
        <taxon>Mucinivorans</taxon>
    </lineage>
</organism>
<dbReference type="EMBL" id="HG934468">
    <property type="protein sequence ID" value="CDN32522.1"/>
    <property type="molecule type" value="Genomic_DNA"/>
</dbReference>
<dbReference type="HOGENOM" id="CLU_2936570_0_0_10"/>
<protein>
    <submittedName>
        <fullName evidence="1">Uncharacterized protein</fullName>
    </submittedName>
</protein>
<name>A0A060RAA7_9BACT</name>
<evidence type="ECO:0000313" key="1">
    <source>
        <dbReference type="EMBL" id="CDN32522.1"/>
    </source>
</evidence>
<reference evidence="1 2" key="1">
    <citation type="journal article" date="2015" name="Genome Announc.">
        <title>Complete Genome Sequence of the Novel Leech Symbiont Mucinivorans hirudinis M3T.</title>
        <authorList>
            <person name="Nelson M.C."/>
            <person name="Bomar L."/>
            <person name="Graf J."/>
        </authorList>
    </citation>
    <scope>NUCLEOTIDE SEQUENCE [LARGE SCALE GENOMIC DNA]</scope>
    <source>
        <strain evidence="2">M3</strain>
    </source>
</reference>
<accession>A0A060RAA7</accession>
<dbReference type="Proteomes" id="UP000027616">
    <property type="component" value="Chromosome I"/>
</dbReference>
<dbReference type="KEGG" id="rbc:BN938_2452"/>
<keyword evidence="2" id="KW-1185">Reference proteome</keyword>